<dbReference type="RefSeq" id="WP_010854310.1">
    <property type="nucleotide sequence ID" value="NZ_AQHR01000059.1"/>
</dbReference>
<gene>
    <name evidence="3" type="ORF">ADIS_2172</name>
</gene>
<accession>R7ZTI3</accession>
<proteinExistence type="predicted"/>
<dbReference type="PANTHER" id="PTHR43640:SF1">
    <property type="entry name" value="THIOREDOXIN-DEPENDENT PEROXIREDOXIN"/>
    <property type="match status" value="1"/>
</dbReference>
<dbReference type="AlphaFoldDB" id="R7ZTI3"/>
<dbReference type="PANTHER" id="PTHR43640">
    <property type="entry name" value="OS07G0260300 PROTEIN"/>
    <property type="match status" value="1"/>
</dbReference>
<evidence type="ECO:0000259" key="2">
    <source>
        <dbReference type="PROSITE" id="PS51352"/>
    </source>
</evidence>
<organism evidence="3 4">
    <name type="scientific">Lunatimonas lonarensis</name>
    <dbReference type="NCBI Taxonomy" id="1232681"/>
    <lineage>
        <taxon>Bacteria</taxon>
        <taxon>Pseudomonadati</taxon>
        <taxon>Bacteroidota</taxon>
        <taxon>Cytophagia</taxon>
        <taxon>Cytophagales</taxon>
        <taxon>Cyclobacteriaceae</taxon>
    </lineage>
</organism>
<evidence type="ECO:0000313" key="3">
    <source>
        <dbReference type="EMBL" id="EON77304.1"/>
    </source>
</evidence>
<dbReference type="OrthoDB" id="9809746at2"/>
<dbReference type="STRING" id="1232681.ADIS_2172"/>
<feature type="chain" id="PRO_5004461913" description="Thioredoxin domain-containing protein" evidence="1">
    <location>
        <begin position="23"/>
        <end position="195"/>
    </location>
</feature>
<feature type="signal peptide" evidence="1">
    <location>
        <begin position="1"/>
        <end position="22"/>
    </location>
</feature>
<dbReference type="GO" id="GO:0016209">
    <property type="term" value="F:antioxidant activity"/>
    <property type="evidence" value="ECO:0007669"/>
    <property type="project" value="InterPro"/>
</dbReference>
<keyword evidence="4" id="KW-1185">Reference proteome</keyword>
<dbReference type="EMBL" id="AQHR01000059">
    <property type="protein sequence ID" value="EON77304.1"/>
    <property type="molecule type" value="Genomic_DNA"/>
</dbReference>
<feature type="domain" description="Thioredoxin" evidence="2">
    <location>
        <begin position="19"/>
        <end position="172"/>
    </location>
</feature>
<dbReference type="Pfam" id="PF00578">
    <property type="entry name" value="AhpC-TSA"/>
    <property type="match status" value="1"/>
</dbReference>
<name>R7ZTI3_9BACT</name>
<sequence length="195" mass="21060">MKALRKPVLVGIFLSLVLTASAQRLSDIELVDAVSGELFSLKPHRSSKAVVLIFMSLGCPYARLYEDRILALYREFAPEDFVFALVNPHAGHGAAEGQAAMAERATVKGYTMPYLLDVDQEMTQFLGVTKIPEAVVIASGPTGYSVVYKGAIDNNPQSAANAQMKYLEAALTNIVARKSPSPASTRAVGCNVRRQ</sequence>
<dbReference type="Proteomes" id="UP000013909">
    <property type="component" value="Unassembled WGS sequence"/>
</dbReference>
<dbReference type="InterPro" id="IPR013766">
    <property type="entry name" value="Thioredoxin_domain"/>
</dbReference>
<dbReference type="InterPro" id="IPR000866">
    <property type="entry name" value="AhpC/TSA"/>
</dbReference>
<dbReference type="SUPFAM" id="SSF52833">
    <property type="entry name" value="Thioredoxin-like"/>
    <property type="match status" value="1"/>
</dbReference>
<dbReference type="PROSITE" id="PS51352">
    <property type="entry name" value="THIOREDOXIN_2"/>
    <property type="match status" value="1"/>
</dbReference>
<keyword evidence="1" id="KW-0732">Signal</keyword>
<evidence type="ECO:0000313" key="4">
    <source>
        <dbReference type="Proteomes" id="UP000013909"/>
    </source>
</evidence>
<evidence type="ECO:0000256" key="1">
    <source>
        <dbReference type="SAM" id="SignalP"/>
    </source>
</evidence>
<dbReference type="GO" id="GO:0016491">
    <property type="term" value="F:oxidoreductase activity"/>
    <property type="evidence" value="ECO:0007669"/>
    <property type="project" value="InterPro"/>
</dbReference>
<reference evidence="3 4" key="1">
    <citation type="submission" date="2013-02" db="EMBL/GenBank/DDBJ databases">
        <title>A novel strain isolated from Lonar lake, Maharashtra, India.</title>
        <authorList>
            <person name="Singh A."/>
        </authorList>
    </citation>
    <scope>NUCLEOTIDE SEQUENCE [LARGE SCALE GENOMIC DNA]</scope>
    <source>
        <strain evidence="3 4">AK24</strain>
    </source>
</reference>
<dbReference type="InterPro" id="IPR036249">
    <property type="entry name" value="Thioredoxin-like_sf"/>
</dbReference>
<dbReference type="InterPro" id="IPR047262">
    <property type="entry name" value="PRX-like1"/>
</dbReference>
<protein>
    <recommendedName>
        <fullName evidence="2">Thioredoxin domain-containing protein</fullName>
    </recommendedName>
</protein>
<comment type="caution">
    <text evidence="3">The sequence shown here is derived from an EMBL/GenBank/DDBJ whole genome shotgun (WGS) entry which is preliminary data.</text>
</comment>
<dbReference type="Gene3D" id="3.40.30.10">
    <property type="entry name" value="Glutaredoxin"/>
    <property type="match status" value="1"/>
</dbReference>